<dbReference type="Proteomes" id="UP000670092">
    <property type="component" value="Unassembled WGS sequence"/>
</dbReference>
<sequence length="64" mass="7343">MNYEYENLFYTLFISSPYRCWCCHPTGSISSSHSSTTNLWPEAGRENSAAQALTQMQISYLHSM</sequence>
<organism evidence="1 2">
    <name type="scientific">Ajellomyces capsulatus</name>
    <name type="common">Darling's disease fungus</name>
    <name type="synonym">Histoplasma capsulatum</name>
    <dbReference type="NCBI Taxonomy" id="5037"/>
    <lineage>
        <taxon>Eukaryota</taxon>
        <taxon>Fungi</taxon>
        <taxon>Dikarya</taxon>
        <taxon>Ascomycota</taxon>
        <taxon>Pezizomycotina</taxon>
        <taxon>Eurotiomycetes</taxon>
        <taxon>Eurotiomycetidae</taxon>
        <taxon>Onygenales</taxon>
        <taxon>Ajellomycetaceae</taxon>
        <taxon>Histoplasma</taxon>
    </lineage>
</organism>
<gene>
    <name evidence="1" type="ORF">I7I52_06205</name>
</gene>
<name>A0A8H7YNV7_AJECA</name>
<accession>A0A8H7YNV7</accession>
<evidence type="ECO:0000313" key="1">
    <source>
        <dbReference type="EMBL" id="KAG5295810.1"/>
    </source>
</evidence>
<dbReference type="VEuPathDB" id="FungiDB:I7I52_06205"/>
<dbReference type="EMBL" id="JAEVHI010000003">
    <property type="protein sequence ID" value="KAG5295810.1"/>
    <property type="molecule type" value="Genomic_DNA"/>
</dbReference>
<evidence type="ECO:0000313" key="2">
    <source>
        <dbReference type="Proteomes" id="UP000670092"/>
    </source>
</evidence>
<reference evidence="1 2" key="1">
    <citation type="submission" date="2021-01" db="EMBL/GenBank/DDBJ databases">
        <title>Chromosome-level genome assembly of a human fungal pathogen reveals clustering of transcriptionally co-regulated genes.</title>
        <authorList>
            <person name="Voorhies M."/>
            <person name="Cohen S."/>
            <person name="Shea T.P."/>
            <person name="Petrus S."/>
            <person name="Munoz J.F."/>
            <person name="Poplawski S."/>
            <person name="Goldman W.E."/>
            <person name="Michael T."/>
            <person name="Cuomo C.A."/>
            <person name="Sil A."/>
            <person name="Beyhan S."/>
        </authorList>
    </citation>
    <scope>NUCLEOTIDE SEQUENCE [LARGE SCALE GENOMIC DNA]</scope>
    <source>
        <strain evidence="1 2">G184AR</strain>
    </source>
</reference>
<comment type="caution">
    <text evidence="1">The sequence shown here is derived from an EMBL/GenBank/DDBJ whole genome shotgun (WGS) entry which is preliminary data.</text>
</comment>
<dbReference type="AlphaFoldDB" id="A0A8H7YNV7"/>
<protein>
    <submittedName>
        <fullName evidence="1">Uncharacterized protein</fullName>
    </submittedName>
</protein>
<proteinExistence type="predicted"/>